<proteinExistence type="predicted"/>
<protein>
    <submittedName>
        <fullName evidence="6">Fe-S-cluster-containing dehydrogenase component</fullName>
    </submittedName>
</protein>
<evidence type="ECO:0000313" key="7">
    <source>
        <dbReference type="Proteomes" id="UP000767291"/>
    </source>
</evidence>
<dbReference type="RefSeq" id="WP_209455466.1">
    <property type="nucleotide sequence ID" value="NZ_BAAACS010000017.1"/>
</dbReference>
<keyword evidence="2" id="KW-0479">Metal-binding</keyword>
<keyword evidence="4" id="KW-0411">Iron-sulfur</keyword>
<dbReference type="InterPro" id="IPR017896">
    <property type="entry name" value="4Fe4S_Fe-S-bd"/>
</dbReference>
<dbReference type="Proteomes" id="UP000767291">
    <property type="component" value="Unassembled WGS sequence"/>
</dbReference>
<reference evidence="6 7" key="1">
    <citation type="submission" date="2021-03" db="EMBL/GenBank/DDBJ databases">
        <title>Genomic Encyclopedia of Type Strains, Phase IV (KMG-IV): sequencing the most valuable type-strain genomes for metagenomic binning, comparative biology and taxonomic classification.</title>
        <authorList>
            <person name="Goeker M."/>
        </authorList>
    </citation>
    <scope>NUCLEOTIDE SEQUENCE [LARGE SCALE GENOMIC DNA]</scope>
    <source>
        <strain evidence="6 7">DSM 1289</strain>
    </source>
</reference>
<dbReference type="InterPro" id="IPR017900">
    <property type="entry name" value="4Fe4S_Fe_S_CS"/>
</dbReference>
<feature type="domain" description="4Fe-4S ferredoxin-type" evidence="5">
    <location>
        <begin position="3"/>
        <end position="33"/>
    </location>
</feature>
<accession>A0ABS4E7E7</accession>
<dbReference type="EMBL" id="JAGGJX010000001">
    <property type="protein sequence ID" value="MBP1853838.1"/>
    <property type="molecule type" value="Genomic_DNA"/>
</dbReference>
<dbReference type="Gene3D" id="3.30.70.20">
    <property type="match status" value="2"/>
</dbReference>
<gene>
    <name evidence="6" type="ORF">J2Z43_000228</name>
</gene>
<evidence type="ECO:0000256" key="4">
    <source>
        <dbReference type="ARBA" id="ARBA00023014"/>
    </source>
</evidence>
<sequence length="140" mass="15562">MKSIFKFNKDLCTACGACLLACIDQNDSDIDNEELFRKIFTREDGEFVEYFSLGCLHCGDAKCMDECSKNCFSRDGDFVILDNSLCIGCKKCSSACEFEAINFSKDRKANKCNGCKERLERDLGAPCVKVCPTGALTLEI</sequence>
<dbReference type="InterPro" id="IPR050954">
    <property type="entry name" value="ET_IronSulfur_Cluster-Binding"/>
</dbReference>
<keyword evidence="3" id="KW-0408">Iron</keyword>
<keyword evidence="7" id="KW-1185">Reference proteome</keyword>
<feature type="domain" description="4Fe-4S ferredoxin-type" evidence="5">
    <location>
        <begin position="77"/>
        <end position="106"/>
    </location>
</feature>
<comment type="caution">
    <text evidence="6">The sequence shown here is derived from an EMBL/GenBank/DDBJ whole genome shotgun (WGS) entry which is preliminary data.</text>
</comment>
<dbReference type="PROSITE" id="PS51379">
    <property type="entry name" value="4FE4S_FER_2"/>
    <property type="match status" value="2"/>
</dbReference>
<keyword evidence="1" id="KW-0004">4Fe-4S</keyword>
<dbReference type="PROSITE" id="PS00198">
    <property type="entry name" value="4FE4S_FER_1"/>
    <property type="match status" value="1"/>
</dbReference>
<dbReference type="Pfam" id="PF13247">
    <property type="entry name" value="Fer4_11"/>
    <property type="match status" value="1"/>
</dbReference>
<name>A0ABS4E7E7_9FIRM</name>
<evidence type="ECO:0000256" key="3">
    <source>
        <dbReference type="ARBA" id="ARBA00023004"/>
    </source>
</evidence>
<dbReference type="PANTHER" id="PTHR43177:SF3">
    <property type="entry name" value="PROTEIN NRFC HOMOLOG"/>
    <property type="match status" value="1"/>
</dbReference>
<evidence type="ECO:0000259" key="5">
    <source>
        <dbReference type="PROSITE" id="PS51379"/>
    </source>
</evidence>
<organism evidence="6 7">
    <name type="scientific">Metaclostridioides mangenotii</name>
    <dbReference type="NCBI Taxonomy" id="1540"/>
    <lineage>
        <taxon>Bacteria</taxon>
        <taxon>Bacillati</taxon>
        <taxon>Bacillota</taxon>
        <taxon>Clostridia</taxon>
        <taxon>Peptostreptococcales</taxon>
        <taxon>Peptostreptococcaceae</taxon>
        <taxon>Metaclostridioides</taxon>
    </lineage>
</organism>
<dbReference type="SUPFAM" id="SSF54862">
    <property type="entry name" value="4Fe-4S ferredoxins"/>
    <property type="match status" value="1"/>
</dbReference>
<evidence type="ECO:0000256" key="2">
    <source>
        <dbReference type="ARBA" id="ARBA00022723"/>
    </source>
</evidence>
<dbReference type="PANTHER" id="PTHR43177">
    <property type="entry name" value="PROTEIN NRFC"/>
    <property type="match status" value="1"/>
</dbReference>
<evidence type="ECO:0000256" key="1">
    <source>
        <dbReference type="ARBA" id="ARBA00022485"/>
    </source>
</evidence>
<evidence type="ECO:0000313" key="6">
    <source>
        <dbReference type="EMBL" id="MBP1853838.1"/>
    </source>
</evidence>